<dbReference type="InterPro" id="IPR052065">
    <property type="entry name" value="Compl_asym_regulator"/>
</dbReference>
<keyword evidence="6" id="KW-1185">Reference proteome</keyword>
<dbReference type="PANTHER" id="PTHR22906:SF54">
    <property type="entry name" value="IG-LIKE DOMAIN-CONTAINING PROTEIN"/>
    <property type="match status" value="1"/>
</dbReference>
<sequence length="813" mass="92071">MFFKQINIGLSLAHRSLDRNLIAFSGDGITEAPFYPRTGKLSQFLGFVTPRPLPQDANFVYASVWASWSAWSYCINNVRIRVRACNTVKGFSCFGKNQEQTECELKKEQLLPAGTDYDVADPWEADRKEALRQLYSRQEATDQKLKITEGDIASENERDPVDGDAEGTRARNQERFESAINQNQDIISSATELEQIKPLNQEVLVPSGPNKVYRLFSTPNLNGNSRTKAQAYVSHVISAKIESHRNKINLPELEKDNSFKDISRPKVGPNLPPIKNEIKRTSTSLLSKAPVEVSRTTKTFWKHFGLFSTTTASIYPGATPKLQRKEIERQPEPSFKYENIEEPEVKNQDPGSSSYIKPKNDNLFLIPSVIDEKSFRKIGSSATPNKKKQRNQTKATKKYSNTIKKQEEVITTAFPKNDLDKNDKTARIIWHKPMIKKIGPLSILGTDKPTTEISRINISPKKSSLHSGEVTPSQKKISDDDTKNALKLLLAKMSKVTSEMQENKFNDNVGNNKIQILPKSVIHYGEIVFDFDNNEFTECILNKQKFYQEASQRKNEGFTGENNGRTIKNRIFARKSGENASKPQKIFSSSLYSWKRSMHNNSDLLAADQVEKEIESLESIDHGIESLRSMVEIIADNRDAPERERTKAVEKAFNLNLVPLGPLTPAYISTPPTVIDPSFLRVFGARTFTAARWSEWSNWGECFCGKMVRTRTCHYDDPYLTDGCIGKSYESLQCDDFSKCPTTAQQSQSRNRLFHTLPDANGRLQAHYAFKPRGISSAIEMPKANKFITRRAYQIGNGRPNVNEEKNFNVNSD</sequence>
<dbReference type="AlphaFoldDB" id="A0A0N4U0J8"/>
<dbReference type="PROSITE" id="PS50092">
    <property type="entry name" value="TSP1"/>
    <property type="match status" value="1"/>
</dbReference>
<dbReference type="SMART" id="SM00209">
    <property type="entry name" value="TSP1"/>
    <property type="match status" value="2"/>
</dbReference>
<dbReference type="WBParaSite" id="DME_0000008201-mRNA-1">
    <property type="protein sequence ID" value="DME_0000008201-mRNA-1"/>
    <property type="gene ID" value="DME_0000008201"/>
</dbReference>
<evidence type="ECO:0000256" key="2">
    <source>
        <dbReference type="ARBA" id="ARBA00023157"/>
    </source>
</evidence>
<dbReference type="Proteomes" id="UP000274756">
    <property type="component" value="Unassembled WGS sequence"/>
</dbReference>
<evidence type="ECO:0000313" key="7">
    <source>
        <dbReference type="WBParaSite" id="DME_0000008201-mRNA-1"/>
    </source>
</evidence>
<gene>
    <name evidence="4" type="ORF">DME_LOCUS4442</name>
</gene>
<evidence type="ECO:0000313" key="5">
    <source>
        <dbReference type="Proteomes" id="UP000038040"/>
    </source>
</evidence>
<dbReference type="EMBL" id="UYYG01001150">
    <property type="protein sequence ID" value="VDN54469.1"/>
    <property type="molecule type" value="Genomic_DNA"/>
</dbReference>
<dbReference type="OrthoDB" id="5855801at2759"/>
<dbReference type="Proteomes" id="UP000038040">
    <property type="component" value="Unplaced"/>
</dbReference>
<dbReference type="PANTHER" id="PTHR22906">
    <property type="entry name" value="PROPERDIN"/>
    <property type="match status" value="1"/>
</dbReference>
<reference evidence="7" key="1">
    <citation type="submission" date="2017-02" db="UniProtKB">
        <authorList>
            <consortium name="WormBaseParasite"/>
        </authorList>
    </citation>
    <scope>IDENTIFICATION</scope>
</reference>
<dbReference type="Pfam" id="PF00090">
    <property type="entry name" value="TSP_1"/>
    <property type="match status" value="2"/>
</dbReference>
<feature type="region of interest" description="Disordered" evidence="3">
    <location>
        <begin position="145"/>
        <end position="166"/>
    </location>
</feature>
<name>A0A0N4U0J8_DRAME</name>
<evidence type="ECO:0000313" key="6">
    <source>
        <dbReference type="Proteomes" id="UP000274756"/>
    </source>
</evidence>
<dbReference type="InterPro" id="IPR000884">
    <property type="entry name" value="TSP1_rpt"/>
</dbReference>
<proteinExistence type="predicted"/>
<accession>A0A0N4U0J8</accession>
<organism evidence="5 7">
    <name type="scientific">Dracunculus medinensis</name>
    <name type="common">Guinea worm</name>
    <dbReference type="NCBI Taxonomy" id="318479"/>
    <lineage>
        <taxon>Eukaryota</taxon>
        <taxon>Metazoa</taxon>
        <taxon>Ecdysozoa</taxon>
        <taxon>Nematoda</taxon>
        <taxon>Chromadorea</taxon>
        <taxon>Rhabditida</taxon>
        <taxon>Spirurina</taxon>
        <taxon>Dracunculoidea</taxon>
        <taxon>Dracunculidae</taxon>
        <taxon>Dracunculus</taxon>
    </lineage>
</organism>
<evidence type="ECO:0000256" key="3">
    <source>
        <dbReference type="SAM" id="MobiDB-lite"/>
    </source>
</evidence>
<keyword evidence="2" id="KW-1015">Disulfide bond</keyword>
<evidence type="ECO:0000313" key="4">
    <source>
        <dbReference type="EMBL" id="VDN54469.1"/>
    </source>
</evidence>
<reference evidence="4 6" key="2">
    <citation type="submission" date="2018-11" db="EMBL/GenBank/DDBJ databases">
        <authorList>
            <consortium name="Pathogen Informatics"/>
        </authorList>
    </citation>
    <scope>NUCLEOTIDE SEQUENCE [LARGE SCALE GENOMIC DNA]</scope>
</reference>
<evidence type="ECO:0000256" key="1">
    <source>
        <dbReference type="ARBA" id="ARBA00022737"/>
    </source>
</evidence>
<feature type="region of interest" description="Disordered" evidence="3">
    <location>
        <begin position="377"/>
        <end position="400"/>
    </location>
</feature>
<feature type="compositionally biased region" description="Basic residues" evidence="3">
    <location>
        <begin position="385"/>
        <end position="397"/>
    </location>
</feature>
<keyword evidence="1" id="KW-0677">Repeat</keyword>
<protein>
    <submittedName>
        <fullName evidence="4 7">Uncharacterized protein</fullName>
    </submittedName>
</protein>